<dbReference type="Gene3D" id="3.30.1150.10">
    <property type="match status" value="1"/>
</dbReference>
<dbReference type="Pfam" id="PF03544">
    <property type="entry name" value="TonB_C"/>
    <property type="match status" value="1"/>
</dbReference>
<protein>
    <submittedName>
        <fullName evidence="6">TonB family protein</fullName>
    </submittedName>
</protein>
<evidence type="ECO:0000256" key="2">
    <source>
        <dbReference type="ARBA" id="ARBA00022692"/>
    </source>
</evidence>
<evidence type="ECO:0000256" key="1">
    <source>
        <dbReference type="ARBA" id="ARBA00004167"/>
    </source>
</evidence>
<keyword evidence="2" id="KW-0812">Transmembrane</keyword>
<dbReference type="InterPro" id="IPR037682">
    <property type="entry name" value="TonB_C"/>
</dbReference>
<dbReference type="NCBIfam" id="TIGR01352">
    <property type="entry name" value="tonB_Cterm"/>
    <property type="match status" value="1"/>
</dbReference>
<gene>
    <name evidence="6" type="ORF">J2X15_004157</name>
</gene>
<dbReference type="SUPFAM" id="SSF74653">
    <property type="entry name" value="TolA/TonB C-terminal domain"/>
    <property type="match status" value="1"/>
</dbReference>
<evidence type="ECO:0000256" key="3">
    <source>
        <dbReference type="ARBA" id="ARBA00022989"/>
    </source>
</evidence>
<feature type="domain" description="TonB C-terminal" evidence="5">
    <location>
        <begin position="25"/>
        <end position="112"/>
    </location>
</feature>
<organism evidence="6 7">
    <name type="scientific">Rhodoferax saidenbachensis</name>
    <dbReference type="NCBI Taxonomy" id="1484693"/>
    <lineage>
        <taxon>Bacteria</taxon>
        <taxon>Pseudomonadati</taxon>
        <taxon>Pseudomonadota</taxon>
        <taxon>Betaproteobacteria</taxon>
        <taxon>Burkholderiales</taxon>
        <taxon>Comamonadaceae</taxon>
        <taxon>Rhodoferax</taxon>
    </lineage>
</organism>
<proteinExistence type="predicted"/>
<evidence type="ECO:0000256" key="4">
    <source>
        <dbReference type="ARBA" id="ARBA00023136"/>
    </source>
</evidence>
<dbReference type="Proteomes" id="UP001268089">
    <property type="component" value="Unassembled WGS sequence"/>
</dbReference>
<evidence type="ECO:0000313" key="7">
    <source>
        <dbReference type="Proteomes" id="UP001268089"/>
    </source>
</evidence>
<keyword evidence="7" id="KW-1185">Reference proteome</keyword>
<dbReference type="EMBL" id="JAVDXO010000015">
    <property type="protein sequence ID" value="MDR7308834.1"/>
    <property type="molecule type" value="Genomic_DNA"/>
</dbReference>
<evidence type="ECO:0000259" key="5">
    <source>
        <dbReference type="PROSITE" id="PS52015"/>
    </source>
</evidence>
<comment type="caution">
    <text evidence="6">The sequence shown here is derived from an EMBL/GenBank/DDBJ whole genome shotgun (WGS) entry which is preliminary data.</text>
</comment>
<sequence>MTTAVLIVGTCAIHAEQAPDAAQEIALKEAALPNTCRNGYPLLSKRLGEKGQVMLTWRVDADGVPGEAKVVVSSGFQRLDDAAIQIVTSCRYPARSDGAIRVGKGPINFMLP</sequence>
<accession>A0ABU1ZTG0</accession>
<dbReference type="PROSITE" id="PS52015">
    <property type="entry name" value="TONB_CTD"/>
    <property type="match status" value="1"/>
</dbReference>
<keyword evidence="4" id="KW-0472">Membrane</keyword>
<dbReference type="InterPro" id="IPR006260">
    <property type="entry name" value="TonB/TolA_C"/>
</dbReference>
<name>A0ABU1ZTG0_9BURK</name>
<evidence type="ECO:0000313" key="6">
    <source>
        <dbReference type="EMBL" id="MDR7308834.1"/>
    </source>
</evidence>
<keyword evidence="3" id="KW-1133">Transmembrane helix</keyword>
<dbReference type="RefSeq" id="WP_310346761.1">
    <property type="nucleotide sequence ID" value="NZ_JAVDXO010000015.1"/>
</dbReference>
<reference evidence="6 7" key="1">
    <citation type="submission" date="2023-07" db="EMBL/GenBank/DDBJ databases">
        <title>Sorghum-associated microbial communities from plants grown in Nebraska, USA.</title>
        <authorList>
            <person name="Schachtman D."/>
        </authorList>
    </citation>
    <scope>NUCLEOTIDE SEQUENCE [LARGE SCALE GENOMIC DNA]</scope>
    <source>
        <strain evidence="6 7">BE308</strain>
    </source>
</reference>
<comment type="subcellular location">
    <subcellularLocation>
        <location evidence="1">Membrane</location>
        <topology evidence="1">Single-pass membrane protein</topology>
    </subcellularLocation>
</comment>